<reference evidence="1" key="2">
    <citation type="submission" date="2011-02" db="EMBL/GenBank/DDBJ databases">
        <authorList>
            <person name="MacLean D."/>
        </authorList>
    </citation>
    <scope>NUCLEOTIDE SEQUENCE</scope>
</reference>
<protein>
    <submittedName>
        <fullName evidence="1">AlNc14C235G9371 protein</fullName>
    </submittedName>
</protein>
<accession>F0WSM7</accession>
<sequence length="52" mass="6391">MMYSKRIWVFFEFSDFKYILSATFTRNTQYVLNRHFTLKILPIGNQSDLYFV</sequence>
<dbReference type="EMBL" id="FR824280">
    <property type="protein sequence ID" value="CCA24353.1"/>
    <property type="molecule type" value="Genomic_DNA"/>
</dbReference>
<proteinExistence type="predicted"/>
<name>F0WSM7_9STRA</name>
<organism evidence="1">
    <name type="scientific">Albugo laibachii Nc14</name>
    <dbReference type="NCBI Taxonomy" id="890382"/>
    <lineage>
        <taxon>Eukaryota</taxon>
        <taxon>Sar</taxon>
        <taxon>Stramenopiles</taxon>
        <taxon>Oomycota</taxon>
        <taxon>Peronosporomycetes</taxon>
        <taxon>Albuginales</taxon>
        <taxon>Albuginaceae</taxon>
        <taxon>Albugo</taxon>
    </lineage>
</organism>
<evidence type="ECO:0000313" key="1">
    <source>
        <dbReference type="EMBL" id="CCA24353.1"/>
    </source>
</evidence>
<reference evidence="1" key="1">
    <citation type="journal article" date="2011" name="PLoS Biol.">
        <title>Gene gain and loss during evolution of obligate parasitism in the white rust pathogen of Arabidopsis thaliana.</title>
        <authorList>
            <person name="Kemen E."/>
            <person name="Gardiner A."/>
            <person name="Schultz-Larsen T."/>
            <person name="Kemen A.C."/>
            <person name="Balmuth A.L."/>
            <person name="Robert-Seilaniantz A."/>
            <person name="Bailey K."/>
            <person name="Holub E."/>
            <person name="Studholme D.J."/>
            <person name="Maclean D."/>
            <person name="Jones J.D."/>
        </authorList>
    </citation>
    <scope>NUCLEOTIDE SEQUENCE</scope>
</reference>
<gene>
    <name evidence="1" type="primary">AlNc14C235G9371</name>
    <name evidence="1" type="ORF">ALNC14_104970</name>
</gene>
<dbReference type="AlphaFoldDB" id="F0WSM7"/>
<dbReference type="HOGENOM" id="CLU_3110367_0_0_1"/>